<gene>
    <name evidence="1" type="ORF">PHLGIDRAFT_331760</name>
</gene>
<proteinExistence type="predicted"/>
<sequence>MLPHETFQHYVSCQKGAMQTAQSRLRSLIALHSIFARSPGSSIYASHNCWRFPPTQTSIPQNPGITLTRERPLPLECKSKKLDSARAACDHVSLPTLLLRLRYGWRSEGASCAGTLGPCPPGTCARHLRAPRSAGYIAGICFCPSVVGEIIPGA</sequence>
<dbReference type="AlphaFoldDB" id="A0A0C3PWI8"/>
<name>A0A0C3PWI8_PHLG1</name>
<reference evidence="1 2" key="1">
    <citation type="journal article" date="2014" name="PLoS Genet.">
        <title>Analysis of the Phlebiopsis gigantea genome, transcriptome and secretome provides insight into its pioneer colonization strategies of wood.</title>
        <authorList>
            <person name="Hori C."/>
            <person name="Ishida T."/>
            <person name="Igarashi K."/>
            <person name="Samejima M."/>
            <person name="Suzuki H."/>
            <person name="Master E."/>
            <person name="Ferreira P."/>
            <person name="Ruiz-Duenas F.J."/>
            <person name="Held B."/>
            <person name="Canessa P."/>
            <person name="Larrondo L.F."/>
            <person name="Schmoll M."/>
            <person name="Druzhinina I.S."/>
            <person name="Kubicek C.P."/>
            <person name="Gaskell J.A."/>
            <person name="Kersten P."/>
            <person name="St John F."/>
            <person name="Glasner J."/>
            <person name="Sabat G."/>
            <person name="Splinter BonDurant S."/>
            <person name="Syed K."/>
            <person name="Yadav J."/>
            <person name="Mgbeahuruike A.C."/>
            <person name="Kovalchuk A."/>
            <person name="Asiegbu F.O."/>
            <person name="Lackner G."/>
            <person name="Hoffmeister D."/>
            <person name="Rencoret J."/>
            <person name="Gutierrez A."/>
            <person name="Sun H."/>
            <person name="Lindquist E."/>
            <person name="Barry K."/>
            <person name="Riley R."/>
            <person name="Grigoriev I.V."/>
            <person name="Henrissat B."/>
            <person name="Kues U."/>
            <person name="Berka R.M."/>
            <person name="Martinez A.T."/>
            <person name="Covert S.F."/>
            <person name="Blanchette R.A."/>
            <person name="Cullen D."/>
        </authorList>
    </citation>
    <scope>NUCLEOTIDE SEQUENCE [LARGE SCALE GENOMIC DNA]</scope>
    <source>
        <strain evidence="1 2">11061_1 CR5-6</strain>
    </source>
</reference>
<evidence type="ECO:0000313" key="2">
    <source>
        <dbReference type="Proteomes" id="UP000053257"/>
    </source>
</evidence>
<protein>
    <submittedName>
        <fullName evidence="1">Uncharacterized protein</fullName>
    </submittedName>
</protein>
<dbReference type="HOGENOM" id="CLU_1704891_0_0_1"/>
<accession>A0A0C3PWI8</accession>
<dbReference type="EMBL" id="KN840440">
    <property type="protein sequence ID" value="KIP12358.1"/>
    <property type="molecule type" value="Genomic_DNA"/>
</dbReference>
<keyword evidence="2" id="KW-1185">Reference proteome</keyword>
<organism evidence="1 2">
    <name type="scientific">Phlebiopsis gigantea (strain 11061_1 CR5-6)</name>
    <name type="common">White-rot fungus</name>
    <name type="synonym">Peniophora gigantea</name>
    <dbReference type="NCBI Taxonomy" id="745531"/>
    <lineage>
        <taxon>Eukaryota</taxon>
        <taxon>Fungi</taxon>
        <taxon>Dikarya</taxon>
        <taxon>Basidiomycota</taxon>
        <taxon>Agaricomycotina</taxon>
        <taxon>Agaricomycetes</taxon>
        <taxon>Polyporales</taxon>
        <taxon>Phanerochaetaceae</taxon>
        <taxon>Phlebiopsis</taxon>
    </lineage>
</organism>
<dbReference type="Proteomes" id="UP000053257">
    <property type="component" value="Unassembled WGS sequence"/>
</dbReference>
<evidence type="ECO:0000313" key="1">
    <source>
        <dbReference type="EMBL" id="KIP12358.1"/>
    </source>
</evidence>